<evidence type="ECO:0000313" key="6">
    <source>
        <dbReference type="Proteomes" id="UP001501771"/>
    </source>
</evidence>
<evidence type="ECO:0000313" key="5">
    <source>
        <dbReference type="EMBL" id="GAA2155147.1"/>
    </source>
</evidence>
<keyword evidence="2" id="KW-1133">Transmembrane helix</keyword>
<evidence type="ECO:0000259" key="4">
    <source>
        <dbReference type="Pfam" id="PF10648"/>
    </source>
</evidence>
<keyword evidence="6" id="KW-1185">Reference proteome</keyword>
<dbReference type="RefSeq" id="WP_344157277.1">
    <property type="nucleotide sequence ID" value="NZ_BAAAQR010000016.1"/>
</dbReference>
<keyword evidence="2" id="KW-0472">Membrane</keyword>
<feature type="domain" description="Bacterial spore germination immunoglobulin-like" evidence="4">
    <location>
        <begin position="256"/>
        <end position="342"/>
    </location>
</feature>
<dbReference type="InterPro" id="IPR018911">
    <property type="entry name" value="Gmad2_Ig-like_dom"/>
</dbReference>
<proteinExistence type="predicted"/>
<protein>
    <recommendedName>
        <fullName evidence="7">GerMN domain-containing protein</fullName>
    </recommendedName>
</protein>
<keyword evidence="2" id="KW-0812">Transmembrane</keyword>
<accession>A0ABN3A7I2</accession>
<evidence type="ECO:0000259" key="3">
    <source>
        <dbReference type="Pfam" id="PF10646"/>
    </source>
</evidence>
<dbReference type="Proteomes" id="UP001501771">
    <property type="component" value="Unassembled WGS sequence"/>
</dbReference>
<sequence length="358" mass="37601">MTEPHTPGSRPDDDTRLAALLSDAVSDVEPREALDSIRNRTKVTPLSARRPWTYAVGGAVVATAAVIGAIAFAGDQLGLTGSDDTTPAASHRPRHTPTKAVTSPDQNATASSAPSASPVTTSSTLAGYYLGDTPQGPRLYREFDRVEATDPVDGALQLLVADPHDPDYSTPWKPGDLTDGVLKDGVVDVVVDSSLAQRPAGMTEQYAREAVQQVVYTVQAAVQSRVPVHFSLDTVLGVDTSEPVANAPVLDTLSHVSLTSPSEGQVVDNGKLAVEGVANSFEANVVVRVQRYEGTEIVAQEPFTAEAWMGDKLFPFSGTIDLSGVPAGRYLVMAMTDDPSGGTEGSGAFTDTRTITIP</sequence>
<dbReference type="InterPro" id="IPR019606">
    <property type="entry name" value="GerMN"/>
</dbReference>
<gene>
    <name evidence="5" type="ORF">GCM10009844_41930</name>
</gene>
<name>A0ABN3A7I2_9ACTN</name>
<dbReference type="EMBL" id="BAAAQR010000016">
    <property type="protein sequence ID" value="GAA2155147.1"/>
    <property type="molecule type" value="Genomic_DNA"/>
</dbReference>
<feature type="domain" description="GerMN" evidence="3">
    <location>
        <begin position="128"/>
        <end position="233"/>
    </location>
</feature>
<dbReference type="Pfam" id="PF10648">
    <property type="entry name" value="Gmad2"/>
    <property type="match status" value="1"/>
</dbReference>
<reference evidence="5 6" key="1">
    <citation type="journal article" date="2019" name="Int. J. Syst. Evol. Microbiol.">
        <title>The Global Catalogue of Microorganisms (GCM) 10K type strain sequencing project: providing services to taxonomists for standard genome sequencing and annotation.</title>
        <authorList>
            <consortium name="The Broad Institute Genomics Platform"/>
            <consortium name="The Broad Institute Genome Sequencing Center for Infectious Disease"/>
            <person name="Wu L."/>
            <person name="Ma J."/>
        </authorList>
    </citation>
    <scope>NUCLEOTIDE SEQUENCE [LARGE SCALE GENOMIC DNA]</scope>
    <source>
        <strain evidence="5 6">JCM 16022</strain>
    </source>
</reference>
<feature type="transmembrane region" description="Helical" evidence="2">
    <location>
        <begin position="52"/>
        <end position="73"/>
    </location>
</feature>
<comment type="caution">
    <text evidence="5">The sequence shown here is derived from an EMBL/GenBank/DDBJ whole genome shotgun (WGS) entry which is preliminary data.</text>
</comment>
<evidence type="ECO:0000256" key="1">
    <source>
        <dbReference type="SAM" id="MobiDB-lite"/>
    </source>
</evidence>
<feature type="region of interest" description="Disordered" evidence="1">
    <location>
        <begin position="76"/>
        <end position="128"/>
    </location>
</feature>
<dbReference type="Pfam" id="PF10646">
    <property type="entry name" value="Germane"/>
    <property type="match status" value="1"/>
</dbReference>
<evidence type="ECO:0000256" key="2">
    <source>
        <dbReference type="SAM" id="Phobius"/>
    </source>
</evidence>
<feature type="compositionally biased region" description="Low complexity" evidence="1">
    <location>
        <begin position="108"/>
        <end position="124"/>
    </location>
</feature>
<evidence type="ECO:0008006" key="7">
    <source>
        <dbReference type="Google" id="ProtNLM"/>
    </source>
</evidence>
<organism evidence="5 6">
    <name type="scientific">Nocardioides koreensis</name>
    <dbReference type="NCBI Taxonomy" id="433651"/>
    <lineage>
        <taxon>Bacteria</taxon>
        <taxon>Bacillati</taxon>
        <taxon>Actinomycetota</taxon>
        <taxon>Actinomycetes</taxon>
        <taxon>Propionibacteriales</taxon>
        <taxon>Nocardioidaceae</taxon>
        <taxon>Nocardioides</taxon>
    </lineage>
</organism>